<dbReference type="Proteomes" id="UP000077355">
    <property type="component" value="Unassembled WGS sequence"/>
</dbReference>
<evidence type="ECO:0000313" key="2">
    <source>
        <dbReference type="Proteomes" id="UP000077355"/>
    </source>
</evidence>
<dbReference type="EMBL" id="LVJI01000003">
    <property type="protein sequence ID" value="OAB47799.1"/>
    <property type="molecule type" value="Genomic_DNA"/>
</dbReference>
<name>A0A168QI04_9BACL</name>
<gene>
    <name evidence="1" type="ORF">PBAT_04100</name>
</gene>
<accession>A0A168QI04</accession>
<organism evidence="1 2">
    <name type="scientific">Paenibacillus antarcticus</name>
    <dbReference type="NCBI Taxonomy" id="253703"/>
    <lineage>
        <taxon>Bacteria</taxon>
        <taxon>Bacillati</taxon>
        <taxon>Bacillota</taxon>
        <taxon>Bacilli</taxon>
        <taxon>Bacillales</taxon>
        <taxon>Paenibacillaceae</taxon>
        <taxon>Paenibacillus</taxon>
    </lineage>
</organism>
<comment type="caution">
    <text evidence="1">The sequence shown here is derived from an EMBL/GenBank/DDBJ whole genome shotgun (WGS) entry which is preliminary data.</text>
</comment>
<reference evidence="1 2" key="1">
    <citation type="submission" date="2016-03" db="EMBL/GenBank/DDBJ databases">
        <title>Draft genome sequence of Paenibacillus antarcticus CECT 5836.</title>
        <authorList>
            <person name="Shin S.-K."/>
            <person name="Yi H."/>
        </authorList>
    </citation>
    <scope>NUCLEOTIDE SEQUENCE [LARGE SCALE GENOMIC DNA]</scope>
    <source>
        <strain evidence="1 2">CECT 5836</strain>
    </source>
</reference>
<dbReference type="AlphaFoldDB" id="A0A168QI04"/>
<keyword evidence="2" id="KW-1185">Reference proteome</keyword>
<evidence type="ECO:0000313" key="1">
    <source>
        <dbReference type="EMBL" id="OAB47799.1"/>
    </source>
</evidence>
<protein>
    <submittedName>
        <fullName evidence="1">Uncharacterized protein</fullName>
    </submittedName>
</protein>
<proteinExistence type="predicted"/>
<sequence>MGLFPFVKTYTNSVIPMDALKQLLAAFKDHLMDRNIPEIKKFIGSYVEKVIVYKEHVELILKLEMEEKQQSTTSCGCGFD</sequence>